<evidence type="ECO:0000256" key="4">
    <source>
        <dbReference type="ARBA" id="ARBA00023186"/>
    </source>
</evidence>
<dbReference type="Gene3D" id="2.30.30.240">
    <property type="entry name" value="PRC-barrel domain"/>
    <property type="match status" value="1"/>
</dbReference>
<comment type="domain">
    <text evidence="5">The PRC barrel domain binds ribosomal protein uS19.</text>
</comment>
<evidence type="ECO:0000259" key="6">
    <source>
        <dbReference type="Pfam" id="PF01782"/>
    </source>
</evidence>
<dbReference type="HAMAP" id="MF_00014">
    <property type="entry name" value="Ribosome_mat_RimM"/>
    <property type="match status" value="1"/>
</dbReference>
<dbReference type="PANTHER" id="PTHR33692:SF1">
    <property type="entry name" value="RIBOSOME MATURATION FACTOR RIMM"/>
    <property type="match status" value="1"/>
</dbReference>
<dbReference type="InterPro" id="IPR036976">
    <property type="entry name" value="RimM_N_sf"/>
</dbReference>
<evidence type="ECO:0000256" key="5">
    <source>
        <dbReference type="HAMAP-Rule" id="MF_00014"/>
    </source>
</evidence>
<dbReference type="Gene3D" id="2.40.30.60">
    <property type="entry name" value="RimM"/>
    <property type="match status" value="1"/>
</dbReference>
<evidence type="ECO:0000256" key="2">
    <source>
        <dbReference type="ARBA" id="ARBA00022517"/>
    </source>
</evidence>
<reference evidence="8 9" key="1">
    <citation type="submission" date="2019-02" db="EMBL/GenBank/DDBJ databases">
        <title>Genomic Encyclopedia of Type Strains, Phase IV (KMG-IV): sequencing the most valuable type-strain genomes for metagenomic binning, comparative biology and taxonomic classification.</title>
        <authorList>
            <person name="Goeker M."/>
        </authorList>
    </citation>
    <scope>NUCLEOTIDE SEQUENCE [LARGE SCALE GENOMIC DNA]</scope>
    <source>
        <strain evidence="8 9">DSM 21223</strain>
    </source>
</reference>
<sequence length="182" mass="20215">MTATDTNPVIVLGKITVPYGIQGWVRIHPFADDPLAWAKMPEWWVATEKGDGAAEVPLAQWRSCKLKQCRWHGDGLVARLEGVDDRNAAEALQGFLVGAPREAMPATSENEFYWTDLIGLDVVNTRDEKLGQVVGLIETGANDVLRVAAEDGEERLLPFVAAVVLAVEQADHRIRVEWEKDW</sequence>
<evidence type="ECO:0000256" key="3">
    <source>
        <dbReference type="ARBA" id="ARBA00022552"/>
    </source>
</evidence>
<comment type="function">
    <text evidence="5">An accessory protein needed during the final step in the assembly of 30S ribosomal subunit, possibly for assembly of the head region. Essential for efficient processing of 16S rRNA. May be needed both before and after RbfA during the maturation of 16S rRNA. It has affinity for free ribosomal 30S subunits but not for 70S ribosomes.</text>
</comment>
<comment type="caution">
    <text evidence="8">The sequence shown here is derived from an EMBL/GenBank/DDBJ whole genome shotgun (WGS) entry which is preliminary data.</text>
</comment>
<keyword evidence="4 5" id="KW-0143">Chaperone</keyword>
<keyword evidence="1 5" id="KW-0963">Cytoplasm</keyword>
<dbReference type="PANTHER" id="PTHR33692">
    <property type="entry name" value="RIBOSOME MATURATION FACTOR RIMM"/>
    <property type="match status" value="1"/>
</dbReference>
<dbReference type="Proteomes" id="UP000292136">
    <property type="component" value="Unassembled WGS sequence"/>
</dbReference>
<dbReference type="SUPFAM" id="SSF50447">
    <property type="entry name" value="Translation proteins"/>
    <property type="match status" value="1"/>
</dbReference>
<keyword evidence="2 5" id="KW-0690">Ribosome biogenesis</keyword>
<dbReference type="NCBIfam" id="TIGR02273">
    <property type="entry name" value="16S_RimM"/>
    <property type="match status" value="1"/>
</dbReference>
<evidence type="ECO:0000256" key="1">
    <source>
        <dbReference type="ARBA" id="ARBA00022490"/>
    </source>
</evidence>
<dbReference type="InterPro" id="IPR011033">
    <property type="entry name" value="PRC_barrel-like_sf"/>
</dbReference>
<dbReference type="InterPro" id="IPR011961">
    <property type="entry name" value="RimM"/>
</dbReference>
<evidence type="ECO:0000313" key="9">
    <source>
        <dbReference type="Proteomes" id="UP000292136"/>
    </source>
</evidence>
<keyword evidence="3 5" id="KW-0698">rRNA processing</keyword>
<dbReference type="InterPro" id="IPR009000">
    <property type="entry name" value="Transl_B-barrel_sf"/>
</dbReference>
<protein>
    <recommendedName>
        <fullName evidence="5">Ribosome maturation factor RimM</fullName>
    </recommendedName>
</protein>
<dbReference type="Pfam" id="PF24986">
    <property type="entry name" value="PRC_RimM"/>
    <property type="match status" value="1"/>
</dbReference>
<dbReference type="RefSeq" id="WP_014238522.1">
    <property type="nucleotide sequence ID" value="NZ_SHKM01000001.1"/>
</dbReference>
<name>A0ABY0ITD3_9RHOO</name>
<proteinExistence type="inferred from homology"/>
<dbReference type="Pfam" id="PF01782">
    <property type="entry name" value="RimM"/>
    <property type="match status" value="1"/>
</dbReference>
<dbReference type="SUPFAM" id="SSF50346">
    <property type="entry name" value="PRC-barrel domain"/>
    <property type="match status" value="1"/>
</dbReference>
<keyword evidence="9" id="KW-1185">Reference proteome</keyword>
<feature type="domain" description="RimM N-terminal" evidence="6">
    <location>
        <begin position="12"/>
        <end position="102"/>
    </location>
</feature>
<accession>A0ABY0ITD3</accession>
<comment type="similarity">
    <text evidence="5">Belongs to the RimM family.</text>
</comment>
<evidence type="ECO:0000259" key="7">
    <source>
        <dbReference type="Pfam" id="PF24986"/>
    </source>
</evidence>
<dbReference type="InterPro" id="IPR056792">
    <property type="entry name" value="PRC_RimM"/>
</dbReference>
<feature type="domain" description="Ribosome maturation factor RimM PRC barrel" evidence="7">
    <location>
        <begin position="114"/>
        <end position="181"/>
    </location>
</feature>
<gene>
    <name evidence="5" type="primary">rimM</name>
    <name evidence="8" type="ORF">EV678_1525</name>
</gene>
<dbReference type="InterPro" id="IPR002676">
    <property type="entry name" value="RimM_N"/>
</dbReference>
<comment type="subcellular location">
    <subcellularLocation>
        <location evidence="5">Cytoplasm</location>
    </subcellularLocation>
</comment>
<comment type="subunit">
    <text evidence="5">Binds ribosomal protein uS19.</text>
</comment>
<evidence type="ECO:0000313" key="8">
    <source>
        <dbReference type="EMBL" id="RZT90705.1"/>
    </source>
</evidence>
<dbReference type="EMBL" id="SHKM01000001">
    <property type="protein sequence ID" value="RZT90705.1"/>
    <property type="molecule type" value="Genomic_DNA"/>
</dbReference>
<organism evidence="8 9">
    <name type="scientific">Azospira oryzae</name>
    <dbReference type="NCBI Taxonomy" id="146939"/>
    <lineage>
        <taxon>Bacteria</taxon>
        <taxon>Pseudomonadati</taxon>
        <taxon>Pseudomonadota</taxon>
        <taxon>Betaproteobacteria</taxon>
        <taxon>Rhodocyclales</taxon>
        <taxon>Rhodocyclaceae</taxon>
        <taxon>Azospira</taxon>
    </lineage>
</organism>